<evidence type="ECO:0000256" key="2">
    <source>
        <dbReference type="ARBA" id="ARBA00022723"/>
    </source>
</evidence>
<dbReference type="Pfam" id="PF00107">
    <property type="entry name" value="ADH_zinc_N"/>
    <property type="match status" value="1"/>
</dbReference>
<dbReference type="FunFam" id="3.40.50.720:FF:000003">
    <property type="entry name" value="S-(hydroxymethyl)glutathione dehydrogenase"/>
    <property type="match status" value="1"/>
</dbReference>
<dbReference type="InterPro" id="IPR036291">
    <property type="entry name" value="NAD(P)-bd_dom_sf"/>
</dbReference>
<proteinExistence type="predicted"/>
<keyword evidence="3" id="KW-0862">Zinc</keyword>
<gene>
    <name evidence="6" type="ORF">Ciccas_003721</name>
</gene>
<evidence type="ECO:0000313" key="7">
    <source>
        <dbReference type="Proteomes" id="UP001626550"/>
    </source>
</evidence>
<dbReference type="PANTHER" id="PTHR43880:SF12">
    <property type="entry name" value="ALCOHOL DEHYDROGENASE CLASS-3"/>
    <property type="match status" value="1"/>
</dbReference>
<dbReference type="GO" id="GO:0046872">
    <property type="term" value="F:metal ion binding"/>
    <property type="evidence" value="ECO:0007669"/>
    <property type="project" value="UniProtKB-KW"/>
</dbReference>
<keyword evidence="4" id="KW-0520">NAD</keyword>
<dbReference type="Proteomes" id="UP001626550">
    <property type="component" value="Unassembled WGS sequence"/>
</dbReference>
<evidence type="ECO:0000256" key="1">
    <source>
        <dbReference type="ARBA" id="ARBA00001947"/>
    </source>
</evidence>
<sequence>MRIIDNAKQKVIELTDGGADYTFECVGKVDLMRDALEACHKGWGVSVIAGVAPAGTEISTRPFQLVTGRTWKGTAFGGFKSRDSVPRLVDQVIDGHLDLKFFVTDSKPLHQVNEAFDLLHQGKCIRIMLQMDSN</sequence>
<evidence type="ECO:0000256" key="3">
    <source>
        <dbReference type="ARBA" id="ARBA00022833"/>
    </source>
</evidence>
<dbReference type="InterPro" id="IPR011032">
    <property type="entry name" value="GroES-like_sf"/>
</dbReference>
<dbReference type="SUPFAM" id="SSF51735">
    <property type="entry name" value="NAD(P)-binding Rossmann-fold domains"/>
    <property type="match status" value="1"/>
</dbReference>
<dbReference type="Gene3D" id="3.40.50.720">
    <property type="entry name" value="NAD(P)-binding Rossmann-like Domain"/>
    <property type="match status" value="1"/>
</dbReference>
<feature type="domain" description="Alcohol dehydrogenase-like C-terminal" evidence="5">
    <location>
        <begin position="6"/>
        <end position="90"/>
    </location>
</feature>
<dbReference type="SUPFAM" id="SSF50129">
    <property type="entry name" value="GroES-like"/>
    <property type="match status" value="1"/>
</dbReference>
<evidence type="ECO:0000259" key="5">
    <source>
        <dbReference type="Pfam" id="PF00107"/>
    </source>
</evidence>
<evidence type="ECO:0000256" key="4">
    <source>
        <dbReference type="ARBA" id="ARBA00023027"/>
    </source>
</evidence>
<dbReference type="PANTHER" id="PTHR43880">
    <property type="entry name" value="ALCOHOL DEHYDROGENASE"/>
    <property type="match status" value="1"/>
</dbReference>
<dbReference type="Gene3D" id="3.90.180.10">
    <property type="entry name" value="Medium-chain alcohol dehydrogenases, catalytic domain"/>
    <property type="match status" value="1"/>
</dbReference>
<organism evidence="6 7">
    <name type="scientific">Cichlidogyrus casuarinus</name>
    <dbReference type="NCBI Taxonomy" id="1844966"/>
    <lineage>
        <taxon>Eukaryota</taxon>
        <taxon>Metazoa</taxon>
        <taxon>Spiralia</taxon>
        <taxon>Lophotrochozoa</taxon>
        <taxon>Platyhelminthes</taxon>
        <taxon>Monogenea</taxon>
        <taxon>Monopisthocotylea</taxon>
        <taxon>Dactylogyridea</taxon>
        <taxon>Ancyrocephalidae</taxon>
        <taxon>Cichlidogyrus</taxon>
    </lineage>
</organism>
<comment type="cofactor">
    <cofactor evidence="1">
        <name>Zn(2+)</name>
        <dbReference type="ChEBI" id="CHEBI:29105"/>
    </cofactor>
</comment>
<name>A0ABD2QGX9_9PLAT</name>
<dbReference type="EMBL" id="JBJKFK010000353">
    <property type="protein sequence ID" value="KAL3317631.1"/>
    <property type="molecule type" value="Genomic_DNA"/>
</dbReference>
<evidence type="ECO:0000313" key="6">
    <source>
        <dbReference type="EMBL" id="KAL3317631.1"/>
    </source>
</evidence>
<comment type="caution">
    <text evidence="6">The sequence shown here is derived from an EMBL/GenBank/DDBJ whole genome shotgun (WGS) entry which is preliminary data.</text>
</comment>
<reference evidence="6 7" key="1">
    <citation type="submission" date="2024-11" db="EMBL/GenBank/DDBJ databases">
        <title>Adaptive evolution of stress response genes in parasites aligns with host niche diversity.</title>
        <authorList>
            <person name="Hahn C."/>
            <person name="Resl P."/>
        </authorList>
    </citation>
    <scope>NUCLEOTIDE SEQUENCE [LARGE SCALE GENOMIC DNA]</scope>
    <source>
        <strain evidence="6">EGGRZ-B1_66</strain>
        <tissue evidence="6">Body</tissue>
    </source>
</reference>
<keyword evidence="2" id="KW-0479">Metal-binding</keyword>
<dbReference type="AlphaFoldDB" id="A0ABD2QGX9"/>
<accession>A0ABD2QGX9</accession>
<keyword evidence="7" id="KW-1185">Reference proteome</keyword>
<dbReference type="InterPro" id="IPR013149">
    <property type="entry name" value="ADH-like_C"/>
</dbReference>
<protein>
    <recommendedName>
        <fullName evidence="5">Alcohol dehydrogenase-like C-terminal domain-containing protein</fullName>
    </recommendedName>
</protein>